<dbReference type="Pfam" id="PF12584">
    <property type="entry name" value="TRAPPC10"/>
    <property type="match status" value="1"/>
</dbReference>
<keyword evidence="2" id="KW-0813">Transport</keyword>
<evidence type="ECO:0000313" key="8">
    <source>
        <dbReference type="Proteomes" id="UP000507470"/>
    </source>
</evidence>
<evidence type="ECO:0000259" key="4">
    <source>
        <dbReference type="Pfam" id="PF11817"/>
    </source>
</evidence>
<dbReference type="PANTHER" id="PTHR13251">
    <property type="entry name" value="EPILEPSY HOLOPROSENCEPHALY CANDIDATE 1/TMEM1"/>
    <property type="match status" value="1"/>
</dbReference>
<reference evidence="7 8" key="1">
    <citation type="submission" date="2020-06" db="EMBL/GenBank/DDBJ databases">
        <authorList>
            <person name="Li R."/>
            <person name="Bekaert M."/>
        </authorList>
    </citation>
    <scope>NUCLEOTIDE SEQUENCE [LARGE SCALE GENOMIC DNA]</scope>
    <source>
        <strain evidence="8">wild</strain>
    </source>
</reference>
<evidence type="ECO:0000256" key="1">
    <source>
        <dbReference type="ARBA" id="ARBA00004555"/>
    </source>
</evidence>
<dbReference type="GO" id="GO:1990071">
    <property type="term" value="C:TRAPPII protein complex"/>
    <property type="evidence" value="ECO:0007669"/>
    <property type="project" value="InterPro"/>
</dbReference>
<sequence length="1142" mass="130785">MEAKPIVTCHGDQTIFSSLHPTLVQTLPKETTEWRRSYGRPPKTVHIEASFVPYDEDILPKETDKTLVSRPYFHVFWADADLETYKQTAKEELTEWHTALKNNNIPDWLIVVVSNDDSKAKTKLLPRSSVIDKVKNDFCGKQPDRCISITDPLKQEQKGQESWTALLQRLRNLLLQAYNRHLSKYEENMRLMRERRNEPGWGFIQFFLIQEELAFMFEMLGLYDDAMIQYDELDALFSQFVITKVSGTAVPWLTNNFLECKSWAGISLQKAINRDRRDQIKDNKASLIEFRNYLFSRQCALLFLLGKPSEVSRRAMEFLYNTVLEVIKLKISVIPGALDCWSFVSALEVLQTCEKYEDLYNPELFYLYRATLWDHARKKLYSLGELCGLMPEDDVQPRSEQLTMVLDLTSGMGIAEENDAVIEGNQPRPRDKLREALSSKDSFQKIYLELLEQAMGTFKHIGRYRCARLITKDLALFYIRMGHPEKAENYLSEAVKSYHQEGWSQLSEGTRLDLARCQDKLKNKHKFLQTAVYIVSSLTLPEADRRQYLERLYEEAKNNTEASPLKASPLITVEEMAFSKPEVYINHVVEVELKIKNKAPCDISCDQICLSFSQVKSSQIGNNKPVVSRQASDTSLTENVANCRPISKPTANMIPLQENIEGSLKSPVLCGVSCFQSKELLRRVDSAGSKTVTKQPVVKKDDYALCISGQDIILKPGENVIVLSKKIDKVGVFRTNQFWVQIGNIELIKTIDVQTSFTSSYHQPHCQISPTCRDKLIMGIENEVELSIENSNLNLETGQQLEIVTSSDLQVKTSDESRFLTIDEITKDKSLKFNFTLYHDIIESESIDFMIKIACDRFPQPLLTGVTFVSPLLASHKVHTANKRKYLQIALEGHSESNFTLQDPTASTTNKDVEFICLSKLDQKWNVYKSQRVSYLWELKCNTESVMSLPVFFHVNYICSLEQKQRKFSYTCQVDNFRTQYHVRVTVTPQGENKQCQMSVLSCMKIEVTSMYSNYTEDRVLYRVDDDSFWAVSGKSAGLLNIANGHGSIEIDVMAITAGHLPLPRVTLYQYKENIEIVKQESLDSETPPSPSPQKTFQENLLPFQQGQVYYASIAKQVHVYPNSINSHMEAVIDNKLTDVKI</sequence>
<comment type="subcellular location">
    <subcellularLocation>
        <location evidence="1">Golgi apparatus</location>
    </subcellularLocation>
</comment>
<dbReference type="GO" id="GO:0034498">
    <property type="term" value="P:early endosome to Golgi transport"/>
    <property type="evidence" value="ECO:0007669"/>
    <property type="project" value="TreeGrafter"/>
</dbReference>
<evidence type="ECO:0000259" key="6">
    <source>
        <dbReference type="Pfam" id="PF23036"/>
    </source>
</evidence>
<dbReference type="PANTHER" id="PTHR13251:SF3">
    <property type="entry name" value="TRAFFICKING PROTEIN PARTICLE COMPLEX SUBUNIT 10"/>
    <property type="match status" value="1"/>
</dbReference>
<dbReference type="InterPro" id="IPR056913">
    <property type="entry name" value="TRAPPC10/Trs130_N"/>
</dbReference>
<protein>
    <submittedName>
        <fullName evidence="7">TRAPPC10</fullName>
    </submittedName>
</protein>
<dbReference type="Proteomes" id="UP000507470">
    <property type="component" value="Unassembled WGS sequence"/>
</dbReference>
<dbReference type="InterPro" id="IPR045126">
    <property type="entry name" value="TRAPPC10/Trs130"/>
</dbReference>
<evidence type="ECO:0000313" key="7">
    <source>
        <dbReference type="EMBL" id="CAC5399482.1"/>
    </source>
</evidence>
<dbReference type="GO" id="GO:0006891">
    <property type="term" value="P:intra-Golgi vesicle-mediated transport"/>
    <property type="evidence" value="ECO:0007669"/>
    <property type="project" value="TreeGrafter"/>
</dbReference>
<dbReference type="EMBL" id="CACVKT020006042">
    <property type="protein sequence ID" value="CAC5399482.1"/>
    <property type="molecule type" value="Genomic_DNA"/>
</dbReference>
<keyword evidence="8" id="KW-1185">Reference proteome</keyword>
<evidence type="ECO:0000259" key="5">
    <source>
        <dbReference type="Pfam" id="PF12584"/>
    </source>
</evidence>
<gene>
    <name evidence="7" type="ORF">MCOR_33742</name>
</gene>
<keyword evidence="3" id="KW-0333">Golgi apparatus</keyword>
<dbReference type="AlphaFoldDB" id="A0A6J8CX52"/>
<evidence type="ECO:0000256" key="3">
    <source>
        <dbReference type="ARBA" id="ARBA00023034"/>
    </source>
</evidence>
<dbReference type="InterPro" id="IPR022233">
    <property type="entry name" value="TRAPPC10/Trs130_C"/>
</dbReference>
<dbReference type="OrthoDB" id="10256906at2759"/>
<dbReference type="Pfam" id="PF23036">
    <property type="entry name" value="TRAPPC10_1st"/>
    <property type="match status" value="1"/>
</dbReference>
<dbReference type="InterPro" id="IPR011990">
    <property type="entry name" value="TPR-like_helical_dom_sf"/>
</dbReference>
<proteinExistence type="predicted"/>
<dbReference type="InterPro" id="IPR021773">
    <property type="entry name" value="TPC11"/>
</dbReference>
<name>A0A6J8CX52_MYTCO</name>
<evidence type="ECO:0000256" key="2">
    <source>
        <dbReference type="ARBA" id="ARBA00022448"/>
    </source>
</evidence>
<feature type="domain" description="TRAPPC10/Trs130 C-terminal" evidence="5">
    <location>
        <begin position="1018"/>
        <end position="1120"/>
    </location>
</feature>
<feature type="domain" description="Trafficking protein particle complex subunit 11" evidence="4">
    <location>
        <begin position="365"/>
        <end position="536"/>
    </location>
</feature>
<feature type="domain" description="TRAPPC10/Trs130 N-terminal" evidence="6">
    <location>
        <begin position="2"/>
        <end position="311"/>
    </location>
</feature>
<dbReference type="SUPFAM" id="SSF48452">
    <property type="entry name" value="TPR-like"/>
    <property type="match status" value="1"/>
</dbReference>
<accession>A0A6J8CX52</accession>
<organism evidence="7 8">
    <name type="scientific">Mytilus coruscus</name>
    <name type="common">Sea mussel</name>
    <dbReference type="NCBI Taxonomy" id="42192"/>
    <lineage>
        <taxon>Eukaryota</taxon>
        <taxon>Metazoa</taxon>
        <taxon>Spiralia</taxon>
        <taxon>Lophotrochozoa</taxon>
        <taxon>Mollusca</taxon>
        <taxon>Bivalvia</taxon>
        <taxon>Autobranchia</taxon>
        <taxon>Pteriomorphia</taxon>
        <taxon>Mytilida</taxon>
        <taxon>Mytiloidea</taxon>
        <taxon>Mytilidae</taxon>
        <taxon>Mytilinae</taxon>
        <taxon>Mytilus</taxon>
    </lineage>
</organism>
<dbReference type="Pfam" id="PF11817">
    <property type="entry name" value="Foie-gras_1"/>
    <property type="match status" value="1"/>
</dbReference>
<dbReference type="GO" id="GO:0005829">
    <property type="term" value="C:cytosol"/>
    <property type="evidence" value="ECO:0007669"/>
    <property type="project" value="GOC"/>
</dbReference>